<proteinExistence type="predicted"/>
<dbReference type="EMBL" id="BPQB01000096">
    <property type="protein sequence ID" value="GJE98852.1"/>
    <property type="molecule type" value="Genomic_DNA"/>
</dbReference>
<comment type="caution">
    <text evidence="1">The sequence shown here is derived from an EMBL/GenBank/DDBJ whole genome shotgun (WGS) entry which is preliminary data.</text>
</comment>
<dbReference type="AlphaFoldDB" id="A0A9P3GNN7"/>
<reference evidence="1 2" key="1">
    <citation type="submission" date="2021-08" db="EMBL/GenBank/DDBJ databases">
        <title>Draft Genome Sequence of Phanerochaete sordida strain YK-624.</title>
        <authorList>
            <person name="Mori T."/>
            <person name="Dohra H."/>
            <person name="Suzuki T."/>
            <person name="Kawagishi H."/>
            <person name="Hirai H."/>
        </authorList>
    </citation>
    <scope>NUCLEOTIDE SEQUENCE [LARGE SCALE GENOMIC DNA]</scope>
    <source>
        <strain evidence="1 2">YK-624</strain>
    </source>
</reference>
<evidence type="ECO:0000313" key="2">
    <source>
        <dbReference type="Proteomes" id="UP000703269"/>
    </source>
</evidence>
<name>A0A9P3GNN7_9APHY</name>
<keyword evidence="2" id="KW-1185">Reference proteome</keyword>
<protein>
    <submittedName>
        <fullName evidence="1">Uncharacterized protein</fullName>
    </submittedName>
</protein>
<evidence type="ECO:0000313" key="1">
    <source>
        <dbReference type="EMBL" id="GJE98852.1"/>
    </source>
</evidence>
<sequence>MRDKCELPSGAPCPAAMYPGWPCRHVHLAPRGVCRDRAIGAPASSPEGKPSGYFSTIKMQKCRPERAARADMRRNQPRHLNRVRSGMKMIQVECRRPYRTDVRILVL</sequence>
<organism evidence="1 2">
    <name type="scientific">Phanerochaete sordida</name>
    <dbReference type="NCBI Taxonomy" id="48140"/>
    <lineage>
        <taxon>Eukaryota</taxon>
        <taxon>Fungi</taxon>
        <taxon>Dikarya</taxon>
        <taxon>Basidiomycota</taxon>
        <taxon>Agaricomycotina</taxon>
        <taxon>Agaricomycetes</taxon>
        <taxon>Polyporales</taxon>
        <taxon>Phanerochaetaceae</taxon>
        <taxon>Phanerochaete</taxon>
    </lineage>
</organism>
<gene>
    <name evidence="1" type="ORF">PsYK624_150890</name>
</gene>
<accession>A0A9P3GNN7</accession>
<dbReference type="Proteomes" id="UP000703269">
    <property type="component" value="Unassembled WGS sequence"/>
</dbReference>